<protein>
    <recommendedName>
        <fullName evidence="3">Lipoprotein</fullName>
    </recommendedName>
</protein>
<reference evidence="2" key="1">
    <citation type="submission" date="2015-07" db="EMBL/GenBank/DDBJ databases">
        <title>Genome sequencing project for genomic taxonomy and phylogenomics of Bacillus-like bacteria.</title>
        <authorList>
            <person name="Liu B."/>
            <person name="Wang J."/>
            <person name="Zhu Y."/>
            <person name="Liu G."/>
            <person name="Chen Q."/>
            <person name="Chen Z."/>
            <person name="Lan J."/>
            <person name="Che J."/>
            <person name="Ge C."/>
            <person name="Shi H."/>
            <person name="Pan Z."/>
            <person name="Liu X."/>
        </authorList>
    </citation>
    <scope>NUCLEOTIDE SEQUENCE [LARGE SCALE GENOMIC DNA]</scope>
    <source>
        <strain evidence="2">FJAT-27997</strain>
    </source>
</reference>
<name>A0A0K9GTP6_9BACI</name>
<evidence type="ECO:0008006" key="3">
    <source>
        <dbReference type="Google" id="ProtNLM"/>
    </source>
</evidence>
<evidence type="ECO:0000313" key="2">
    <source>
        <dbReference type="Proteomes" id="UP000037146"/>
    </source>
</evidence>
<keyword evidence="2" id="KW-1185">Reference proteome</keyword>
<dbReference type="EMBL" id="LFZW01000001">
    <property type="protein sequence ID" value="KMY50001.1"/>
    <property type="molecule type" value="Genomic_DNA"/>
</dbReference>
<organism evidence="1 2">
    <name type="scientific">Peribacillus loiseleuriae</name>
    <dbReference type="NCBI Taxonomy" id="1679170"/>
    <lineage>
        <taxon>Bacteria</taxon>
        <taxon>Bacillati</taxon>
        <taxon>Bacillota</taxon>
        <taxon>Bacilli</taxon>
        <taxon>Bacillales</taxon>
        <taxon>Bacillaceae</taxon>
        <taxon>Peribacillus</taxon>
    </lineage>
</organism>
<accession>A0A0K9GTP6</accession>
<dbReference type="RefSeq" id="WP_049681353.1">
    <property type="nucleotide sequence ID" value="NZ_LFZW01000001.1"/>
</dbReference>
<evidence type="ECO:0000313" key="1">
    <source>
        <dbReference type="EMBL" id="KMY50001.1"/>
    </source>
</evidence>
<dbReference type="OrthoDB" id="2436709at2"/>
<dbReference type="PATRIC" id="fig|1679170.3.peg.2510"/>
<dbReference type="Proteomes" id="UP000037146">
    <property type="component" value="Unassembled WGS sequence"/>
</dbReference>
<proteinExistence type="predicted"/>
<dbReference type="AlphaFoldDB" id="A0A0K9GTP6"/>
<comment type="caution">
    <text evidence="1">The sequence shown here is derived from an EMBL/GenBank/DDBJ whole genome shotgun (WGS) entry which is preliminary data.</text>
</comment>
<sequence length="204" mass="22932">MRNIKGYCLFIIFTLLLTGCTGVEKEKPSSNTKITIESYNMSEKEKLLISKTGVGQIEFFRLNGTLKEDDNLQFSVEEFENGKFKKELQNTSDGPKVKFKDSLISFGISGIEYESHSLKLLTGVPSGLTIMEYSNNMTMSSFSKLIGEKITLEKNKPAYLVAWLGTTKNSLRSVESENGELPTGIEEAEIALLYKVLWTDKEKK</sequence>
<dbReference type="PROSITE" id="PS51257">
    <property type="entry name" value="PROKAR_LIPOPROTEIN"/>
    <property type="match status" value="1"/>
</dbReference>
<gene>
    <name evidence="1" type="ORF">AC625_11160</name>
</gene>
<dbReference type="STRING" id="1679170.AC625_11160"/>